<dbReference type="GO" id="GO:0006506">
    <property type="term" value="P:GPI anchor biosynthetic process"/>
    <property type="evidence" value="ECO:0007669"/>
    <property type="project" value="InterPro"/>
</dbReference>
<dbReference type="Proteomes" id="UP000244309">
    <property type="component" value="Unassembled WGS sequence"/>
</dbReference>
<dbReference type="EMBL" id="PKFO01000006">
    <property type="protein sequence ID" value="PVH22039.1"/>
    <property type="molecule type" value="Genomic_DNA"/>
</dbReference>
<dbReference type="InterPro" id="IPR033308">
    <property type="entry name" value="PGAP5/Cdc1/Ted1"/>
</dbReference>
<evidence type="ECO:0000256" key="2">
    <source>
        <dbReference type="SAM" id="Phobius"/>
    </source>
</evidence>
<keyword evidence="2" id="KW-0812">Transmembrane</keyword>
<keyword evidence="2" id="KW-1133">Transmembrane helix</keyword>
<dbReference type="GeneID" id="37010038"/>
<gene>
    <name evidence="3" type="ORF">CXQ85_004708</name>
</gene>
<proteinExistence type="predicted"/>
<sequence length="477" mass="56310">MLARFRWVVTAIAVALNFFVYFYPNLVNTPESCSWRGEVLESKYPILNKILPVENTYFQTALLNFPSLRAPRDSRTHVDGKVSDIHMLTFGDPQINGNWKSTKYIKRLDNYGNDYYLGHIYKIMQSRLEPSHVAVMGDQFSSQWILDSEFYNRTLRFVERLFPRDYEYKQNVVETWAKHEDYDWMGWLDREKVMDPDHRFKTRQYKDTYDWVHPEHQELNLKNPLFINLTGNHDIGYSGDATWQHMARFHLLFGQNNYVITYNKGQPEEWRIVVLDSLTLEGPALEEDFVNYTWSFLEHLNETNKDFKGSTVLFTHIPFYKEAGICVDGPEHRYYENYEKEPYKNGKLRSQNHLLYETSQKVLNIIFPNADKEGLILTGHDHEGCSSYYNYQNDEWVASKAPVEDSKRRPIHEVVVRAMMGEFDGQTGLVSGQFDYNHNEWKFDFTYCSFVIQHWWWASRVAALLAVLVHSLALLGV</sequence>
<comment type="caution">
    <text evidence="3">The sequence shown here is derived from an EMBL/GenBank/DDBJ whole genome shotgun (WGS) entry which is preliminary data.</text>
</comment>
<dbReference type="AlphaFoldDB" id="A0A2V1AW78"/>
<name>A0A2V1AW78_9ASCO</name>
<keyword evidence="4" id="KW-1185">Reference proteome</keyword>
<keyword evidence="1 2" id="KW-0472">Membrane</keyword>
<dbReference type="RefSeq" id="XP_025342979.1">
    <property type="nucleotide sequence ID" value="XM_025488317.1"/>
</dbReference>
<dbReference type="GO" id="GO:0016020">
    <property type="term" value="C:membrane"/>
    <property type="evidence" value="ECO:0007669"/>
    <property type="project" value="GOC"/>
</dbReference>
<evidence type="ECO:0000313" key="4">
    <source>
        <dbReference type="Proteomes" id="UP000244309"/>
    </source>
</evidence>
<dbReference type="PANTHER" id="PTHR13315:SF1">
    <property type="entry name" value="PROTEIN TED1"/>
    <property type="match status" value="1"/>
</dbReference>
<dbReference type="VEuPathDB" id="FungiDB:CXQ85_004708"/>
<feature type="transmembrane region" description="Helical" evidence="2">
    <location>
        <begin position="7"/>
        <end position="24"/>
    </location>
</feature>
<dbReference type="PANTHER" id="PTHR13315">
    <property type="entry name" value="METALLO PHOSPHOESTERASE RELATED"/>
    <property type="match status" value="1"/>
</dbReference>
<dbReference type="SUPFAM" id="SSF56300">
    <property type="entry name" value="Metallo-dependent phosphatases"/>
    <property type="match status" value="1"/>
</dbReference>
<evidence type="ECO:0008006" key="5">
    <source>
        <dbReference type="Google" id="ProtNLM"/>
    </source>
</evidence>
<organism evidence="3 4">
    <name type="scientific">Candidozyma haemuli</name>
    <dbReference type="NCBI Taxonomy" id="45357"/>
    <lineage>
        <taxon>Eukaryota</taxon>
        <taxon>Fungi</taxon>
        <taxon>Dikarya</taxon>
        <taxon>Ascomycota</taxon>
        <taxon>Saccharomycotina</taxon>
        <taxon>Pichiomycetes</taxon>
        <taxon>Metschnikowiaceae</taxon>
        <taxon>Candidozyma</taxon>
    </lineage>
</organism>
<accession>A0A2V1AW78</accession>
<evidence type="ECO:0000313" key="3">
    <source>
        <dbReference type="EMBL" id="PVH22039.1"/>
    </source>
</evidence>
<evidence type="ECO:0000256" key="1">
    <source>
        <dbReference type="ARBA" id="ARBA00023136"/>
    </source>
</evidence>
<dbReference type="GO" id="GO:0005783">
    <property type="term" value="C:endoplasmic reticulum"/>
    <property type="evidence" value="ECO:0007669"/>
    <property type="project" value="TreeGrafter"/>
</dbReference>
<protein>
    <recommendedName>
        <fullName evidence="5">Calcineurin-like phosphoesterase domain-containing protein</fullName>
    </recommendedName>
</protein>
<reference evidence="3 4" key="1">
    <citation type="submission" date="2017-12" db="EMBL/GenBank/DDBJ databases">
        <title>Genome Sequence of a Multidrug-Resistant Candida haemulonii Isolate from a Patient with Chronic Leg Ulcers in Israel.</title>
        <authorList>
            <person name="Chow N.A."/>
            <person name="Gade L."/>
            <person name="Batra D."/>
            <person name="Rowe L.A."/>
            <person name="Ben-Ami R."/>
            <person name="Loparev V.N."/>
            <person name="Litvintseva A.P."/>
        </authorList>
    </citation>
    <scope>NUCLEOTIDE SEQUENCE [LARGE SCALE GENOMIC DNA]</scope>
    <source>
        <strain evidence="3 4">B11899</strain>
    </source>
</reference>
<dbReference type="OrthoDB" id="9984693at2759"/>
<dbReference type="InterPro" id="IPR029052">
    <property type="entry name" value="Metallo-depent_PP-like"/>
</dbReference>